<dbReference type="RefSeq" id="XP_039235113.1">
    <property type="nucleotide sequence ID" value="XM_039379179.1"/>
</dbReference>
<keyword evidence="2" id="KW-1185">Reference proteome</keyword>
<evidence type="ECO:0000313" key="2">
    <source>
        <dbReference type="Proteomes" id="UP000504627"/>
    </source>
</evidence>
<name>A0A7R5KC00_9PASS</name>
<feature type="region of interest" description="Disordered" evidence="1">
    <location>
        <begin position="1"/>
        <end position="32"/>
    </location>
</feature>
<feature type="region of interest" description="Disordered" evidence="1">
    <location>
        <begin position="72"/>
        <end position="127"/>
    </location>
</feature>
<evidence type="ECO:0000256" key="1">
    <source>
        <dbReference type="SAM" id="MobiDB-lite"/>
    </source>
</evidence>
<dbReference type="AlphaFoldDB" id="A0A7R5KC00"/>
<evidence type="ECO:0000313" key="3">
    <source>
        <dbReference type="RefSeq" id="XP_039235112.1"/>
    </source>
</evidence>
<reference evidence="3 4" key="1">
    <citation type="submission" date="2025-04" db="UniProtKB">
        <authorList>
            <consortium name="RefSeq"/>
        </authorList>
    </citation>
    <scope>IDENTIFICATION</scope>
    <source>
        <tissue evidence="3 4">Muscle</tissue>
    </source>
</reference>
<sequence>MLTWKCSTQVTREDGTSPLVKGGEKDGALQSHHRPLTSDYASISPCRNQPHLARMLLALKLGWKLRVSAGAQDGEFPSGGPERAASPGPAPEAERSGAGREERRGATWSGCAPAERPEAGGTGKPLRPRDALVVRDAFGTPTWAAKAFSFLCLFSPKFLSPLSCLDPQHSPANNSVYILYNSNFMPYNATRSNGYVWRVAREYECVRQNATFPTCPFS</sequence>
<gene>
    <name evidence="3 4" type="primary">LOC120322843</name>
</gene>
<organism evidence="2 4">
    <name type="scientific">Pipra filicauda</name>
    <name type="common">Wire-tailed manakin</name>
    <dbReference type="NCBI Taxonomy" id="649802"/>
    <lineage>
        <taxon>Eukaryota</taxon>
        <taxon>Metazoa</taxon>
        <taxon>Chordata</taxon>
        <taxon>Craniata</taxon>
        <taxon>Vertebrata</taxon>
        <taxon>Euteleostomi</taxon>
        <taxon>Archelosauria</taxon>
        <taxon>Archosauria</taxon>
        <taxon>Dinosauria</taxon>
        <taxon>Saurischia</taxon>
        <taxon>Theropoda</taxon>
        <taxon>Coelurosauria</taxon>
        <taxon>Aves</taxon>
        <taxon>Neognathae</taxon>
        <taxon>Neoaves</taxon>
        <taxon>Telluraves</taxon>
        <taxon>Australaves</taxon>
        <taxon>Passeriformes</taxon>
        <taxon>Pipridae</taxon>
        <taxon>Pipra</taxon>
    </lineage>
</organism>
<dbReference type="GeneID" id="120322843"/>
<feature type="compositionally biased region" description="Polar residues" evidence="1">
    <location>
        <begin position="1"/>
        <end position="10"/>
    </location>
</feature>
<evidence type="ECO:0000313" key="4">
    <source>
        <dbReference type="RefSeq" id="XP_039235113.1"/>
    </source>
</evidence>
<proteinExistence type="predicted"/>
<dbReference type="Proteomes" id="UP000504627">
    <property type="component" value="Unplaced"/>
</dbReference>
<protein>
    <submittedName>
        <fullName evidence="3 4">Uncharacterized protein LOC120322843</fullName>
    </submittedName>
</protein>
<accession>A0A7R5KC00</accession>
<feature type="compositionally biased region" description="Basic and acidic residues" evidence="1">
    <location>
        <begin position="92"/>
        <end position="105"/>
    </location>
</feature>
<dbReference type="RefSeq" id="XP_039235112.1">
    <property type="nucleotide sequence ID" value="XM_039379178.1"/>
</dbReference>